<dbReference type="Pfam" id="PF03330">
    <property type="entry name" value="DPBB_1"/>
    <property type="match status" value="1"/>
</dbReference>
<keyword evidence="2" id="KW-0961">Cell wall biogenesis/degradation</keyword>
<keyword evidence="1" id="KW-0456">Lyase</keyword>
<evidence type="ECO:0000256" key="2">
    <source>
        <dbReference type="ARBA" id="ARBA00023316"/>
    </source>
</evidence>
<dbReference type="PANTHER" id="PTHR34183">
    <property type="entry name" value="ENDOLYTIC PEPTIDOGLYCAN TRANSGLYCOSYLASE RLPA"/>
    <property type="match status" value="1"/>
</dbReference>
<evidence type="ECO:0000256" key="1">
    <source>
        <dbReference type="ARBA" id="ARBA00023239"/>
    </source>
</evidence>
<feature type="domain" description="RlpA-like protein double-psi beta-barrel" evidence="3">
    <location>
        <begin position="45"/>
        <end position="134"/>
    </location>
</feature>
<name>A0A380TJ83_9ZZZZ</name>
<dbReference type="HAMAP" id="MF_02071">
    <property type="entry name" value="RlpA"/>
    <property type="match status" value="1"/>
</dbReference>
<dbReference type="GO" id="GO:0071555">
    <property type="term" value="P:cell wall organization"/>
    <property type="evidence" value="ECO:0007669"/>
    <property type="project" value="UniProtKB-KW"/>
</dbReference>
<dbReference type="CDD" id="cd22268">
    <property type="entry name" value="DPBB_RlpA-like"/>
    <property type="match status" value="1"/>
</dbReference>
<dbReference type="EMBL" id="UIDG01000612">
    <property type="protein sequence ID" value="SUS08376.1"/>
    <property type="molecule type" value="Genomic_DNA"/>
</dbReference>
<dbReference type="NCBIfam" id="TIGR00413">
    <property type="entry name" value="rlpA"/>
    <property type="match status" value="1"/>
</dbReference>
<accession>A0A380TJ83</accession>
<reference evidence="4" key="1">
    <citation type="submission" date="2018-07" db="EMBL/GenBank/DDBJ databases">
        <authorList>
            <person name="Quirk P.G."/>
            <person name="Krulwich T.A."/>
        </authorList>
    </citation>
    <scope>NUCLEOTIDE SEQUENCE</scope>
</reference>
<evidence type="ECO:0000259" key="3">
    <source>
        <dbReference type="Pfam" id="PF03330"/>
    </source>
</evidence>
<dbReference type="InterPro" id="IPR009009">
    <property type="entry name" value="RlpA-like_DPBB"/>
</dbReference>
<evidence type="ECO:0000313" key="4">
    <source>
        <dbReference type="EMBL" id="SUS08376.1"/>
    </source>
</evidence>
<proteinExistence type="inferred from homology"/>
<organism evidence="4">
    <name type="scientific">metagenome</name>
    <dbReference type="NCBI Taxonomy" id="256318"/>
    <lineage>
        <taxon>unclassified sequences</taxon>
        <taxon>metagenomes</taxon>
    </lineage>
</organism>
<dbReference type="PANTHER" id="PTHR34183:SF1">
    <property type="entry name" value="ENDOLYTIC PEPTIDOGLYCAN TRANSGLYCOSYLASE RLPA"/>
    <property type="match status" value="1"/>
</dbReference>
<dbReference type="Gene3D" id="2.40.40.10">
    <property type="entry name" value="RlpA-like domain"/>
    <property type="match status" value="1"/>
</dbReference>
<sequence>MKGKNPVLNTLRWSLAVMALAVPLVATTDAAIGSRPDRDDVAFVEHGEASWYGPRFHGRKTASGVRFDQNKLTAAHRNLPLGSEVTVTNLENGQSVQVEINDRGPYIDGRIIDLSKAAARQLGMIHDGVVPVKVEATTEQMTITSRDSGHDV</sequence>
<dbReference type="SUPFAM" id="SSF50685">
    <property type="entry name" value="Barwin-like endoglucanases"/>
    <property type="match status" value="1"/>
</dbReference>
<protein>
    <recommendedName>
        <fullName evidence="3">RlpA-like protein double-psi beta-barrel domain-containing protein</fullName>
    </recommendedName>
</protein>
<dbReference type="GO" id="GO:0016829">
    <property type="term" value="F:lyase activity"/>
    <property type="evidence" value="ECO:0007669"/>
    <property type="project" value="UniProtKB-KW"/>
</dbReference>
<dbReference type="AlphaFoldDB" id="A0A380TJ83"/>
<dbReference type="InterPro" id="IPR034718">
    <property type="entry name" value="RlpA"/>
</dbReference>
<dbReference type="InterPro" id="IPR012997">
    <property type="entry name" value="RplA"/>
</dbReference>
<gene>
    <name evidence="4" type="ORF">DF3PB_650009</name>
</gene>
<dbReference type="InterPro" id="IPR036908">
    <property type="entry name" value="RlpA-like_sf"/>
</dbReference>